<accession>A0A9X2DLF7</accession>
<sequence>MEYTLTVFNETGELVFENRFEAETDEAAKALAEQDLHERQYYNQTHRLTRSGTLLLFHR</sequence>
<evidence type="ECO:0008006" key="3">
    <source>
        <dbReference type="Google" id="ProtNLM"/>
    </source>
</evidence>
<name>A0A9X2DLF7_9BACI</name>
<dbReference type="EMBL" id="JAMBOL010000001">
    <property type="protein sequence ID" value="MCM3712621.1"/>
    <property type="molecule type" value="Genomic_DNA"/>
</dbReference>
<dbReference type="AlphaFoldDB" id="A0A9X2DLF7"/>
<dbReference type="Proteomes" id="UP001139179">
    <property type="component" value="Unassembled WGS sequence"/>
</dbReference>
<dbReference type="RefSeq" id="WP_251221494.1">
    <property type="nucleotide sequence ID" value="NZ_JAMBOL010000001.1"/>
</dbReference>
<dbReference type="Pfam" id="PF14120">
    <property type="entry name" value="YhzD"/>
    <property type="match status" value="1"/>
</dbReference>
<comment type="caution">
    <text evidence="1">The sequence shown here is derived from an EMBL/GenBank/DDBJ whole genome shotgun (WGS) entry which is preliminary data.</text>
</comment>
<keyword evidence="2" id="KW-1185">Reference proteome</keyword>
<evidence type="ECO:0000313" key="1">
    <source>
        <dbReference type="EMBL" id="MCM3712621.1"/>
    </source>
</evidence>
<reference evidence="1" key="1">
    <citation type="submission" date="2022-05" db="EMBL/GenBank/DDBJ databases">
        <title>Comparative Genomics of Spacecraft Associated Microbes.</title>
        <authorList>
            <person name="Tran M.T."/>
            <person name="Wright A."/>
            <person name="Seuylemezian A."/>
            <person name="Eisen J."/>
            <person name="Coil D."/>
        </authorList>
    </citation>
    <scope>NUCLEOTIDE SEQUENCE</scope>
    <source>
        <strain evidence="1">214.1.1</strain>
    </source>
</reference>
<organism evidence="1 2">
    <name type="scientific">Halalkalibacter oceani</name>
    <dbReference type="NCBI Taxonomy" id="1653776"/>
    <lineage>
        <taxon>Bacteria</taxon>
        <taxon>Bacillati</taxon>
        <taxon>Bacillota</taxon>
        <taxon>Bacilli</taxon>
        <taxon>Bacillales</taxon>
        <taxon>Bacillaceae</taxon>
        <taxon>Halalkalibacter</taxon>
    </lineage>
</organism>
<evidence type="ECO:0000313" key="2">
    <source>
        <dbReference type="Proteomes" id="UP001139179"/>
    </source>
</evidence>
<gene>
    <name evidence="1" type="ORF">M3202_00870</name>
</gene>
<dbReference type="InterPro" id="IPR025544">
    <property type="entry name" value="YhzD"/>
</dbReference>
<proteinExistence type="predicted"/>
<protein>
    <recommendedName>
        <fullName evidence="3">YhzD-like protein</fullName>
    </recommendedName>
</protein>